<keyword evidence="3 8" id="KW-1134">Transmembrane beta strand</keyword>
<accession>A0ABT7VG84</accession>
<keyword evidence="6 8" id="KW-0472">Membrane</keyword>
<sequence>MRKNKSSYGKTNWAGTLWAGVLLVSAEGMFFPLYAADTGSSLSVNETQQQADITVTGQVLDEAGMGIPGANVSVKGKTGLGTITDMDGNFSLKVPGNSILTVSFMGYTTQERKAVAGQAMRFNLVPDSKALDEVVVVGYGTQRRSTVTGAIADVKTDRLKDITAPSVSNMLQGKVAGVVVTPSSGRPGDGVSIRVRGTGSISGSQEPLWVIDGVIGEGSAELNPNDIESISILKDGSATALYGSRGANGVVQVTTKRAKLGTAQFNASAKWSVSQLTKGNLEMMNGAEYYDYLVTAYTNAGNLDDQYWLQPYLRDRNFDWWDYATQNALTQNYNINYTYGNNKIRAYISGDYYTEEGTIKGYDYDRFTLRSNTEYMVNDRLTLKANIAASYKETFNQEYSLAHTSYTPWDTPWDSQGNLKDGSQGLPATAEEAVSANPDDYWYSDGGTNFAYDRHLNWGKSRSNGLDVNLGFTYKIFDFLTFESNNKIGFSNNYSSTYTDPKSRGGVGTKGSYYDANSNSRSVYTNQLLRFMKTFGDKHEVSAYLFYEYEEYRYWDLTATAYNIAQGAEIISAGADDPAASGTKYENKNAAYLFNGNYTYDGKYMLQAMVRRDGSSRFGSNKRWGTFWSVGGGWNIHKEAFMENVPWINELRARVSYGINGNQPGGSYDYLTKASITTQYDNQIALMTNYLGNPDLEWEETGNLDVGLDIRLFDRLNITLDGYVKKTKNLLYLRHLSAVSGFNRQTSNNGKLENKGFEITVTPEIIKTKDLYWDVSFNLGYNHNEITYMPDGDDLSFQATAVGYPYLNYYMREWAGVDTMTGKGLWFKVDKTTGEKTVTSNYNEATPVLLDAVPIPDINGAVATNLTWKGLSLNANFTFAAGAKIYNSMRAGALDRDCSRPSQVPMRLQDGWSRWEKPGDIATHPQLIANSSADNSNTSTRYLENGDYFKLKSLSLSYSLPSKWLKPLKINSAAINLTGENLFTITKYSGQDPEVLFSSSYNGSASSFGYPTVRRFTIGVNVNF</sequence>
<dbReference type="Gene3D" id="2.40.170.20">
    <property type="entry name" value="TonB-dependent receptor, beta-barrel domain"/>
    <property type="match status" value="1"/>
</dbReference>
<dbReference type="PANTHER" id="PTHR30069">
    <property type="entry name" value="TONB-DEPENDENT OUTER MEMBRANE RECEPTOR"/>
    <property type="match status" value="1"/>
</dbReference>
<evidence type="ECO:0000256" key="4">
    <source>
        <dbReference type="ARBA" id="ARBA00022692"/>
    </source>
</evidence>
<evidence type="ECO:0000256" key="5">
    <source>
        <dbReference type="ARBA" id="ARBA00022729"/>
    </source>
</evidence>
<dbReference type="InterPro" id="IPR036942">
    <property type="entry name" value="Beta-barrel_TonB_sf"/>
</dbReference>
<dbReference type="Pfam" id="PF07715">
    <property type="entry name" value="Plug"/>
    <property type="match status" value="1"/>
</dbReference>
<organism evidence="10 11">
    <name type="scientific">Bacteroides gallinaceum</name>
    <dbReference type="NCBI Taxonomy" id="1462571"/>
    <lineage>
        <taxon>Bacteria</taxon>
        <taxon>Pseudomonadati</taxon>
        <taxon>Bacteroidota</taxon>
        <taxon>Bacteroidia</taxon>
        <taxon>Bacteroidales</taxon>
        <taxon>Bacteroidaceae</taxon>
        <taxon>Bacteroides</taxon>
    </lineage>
</organism>
<feature type="domain" description="TonB-dependent receptor plug" evidence="9">
    <location>
        <begin position="145"/>
        <end position="250"/>
    </location>
</feature>
<dbReference type="Proteomes" id="UP001169458">
    <property type="component" value="Unassembled WGS sequence"/>
</dbReference>
<keyword evidence="7 8" id="KW-0998">Cell outer membrane</keyword>
<evidence type="ECO:0000256" key="2">
    <source>
        <dbReference type="ARBA" id="ARBA00022448"/>
    </source>
</evidence>
<dbReference type="InterPro" id="IPR037066">
    <property type="entry name" value="Plug_dom_sf"/>
</dbReference>
<dbReference type="InterPro" id="IPR008969">
    <property type="entry name" value="CarboxyPept-like_regulatory"/>
</dbReference>
<dbReference type="Gene3D" id="2.60.40.1120">
    <property type="entry name" value="Carboxypeptidase-like, regulatory domain"/>
    <property type="match status" value="1"/>
</dbReference>
<gene>
    <name evidence="10" type="ORF">QUW60_05290</name>
</gene>
<keyword evidence="2 8" id="KW-0813">Transport</keyword>
<evidence type="ECO:0000256" key="6">
    <source>
        <dbReference type="ARBA" id="ARBA00023136"/>
    </source>
</evidence>
<dbReference type="InterPro" id="IPR023996">
    <property type="entry name" value="TonB-dep_OMP_SusC/RagA"/>
</dbReference>
<evidence type="ECO:0000313" key="10">
    <source>
        <dbReference type="EMBL" id="MDM8324643.1"/>
    </source>
</evidence>
<comment type="similarity">
    <text evidence="8">Belongs to the TonB-dependent receptor family.</text>
</comment>
<evidence type="ECO:0000256" key="3">
    <source>
        <dbReference type="ARBA" id="ARBA00022452"/>
    </source>
</evidence>
<keyword evidence="10" id="KW-0675">Receptor</keyword>
<name>A0ABT7VG84_9BACE</name>
<comment type="caution">
    <text evidence="10">The sequence shown here is derived from an EMBL/GenBank/DDBJ whole genome shotgun (WGS) entry which is preliminary data.</text>
</comment>
<comment type="subcellular location">
    <subcellularLocation>
        <location evidence="1 8">Cell outer membrane</location>
        <topology evidence="1 8">Multi-pass membrane protein</topology>
    </subcellularLocation>
</comment>
<protein>
    <submittedName>
        <fullName evidence="10">TonB-dependent receptor</fullName>
    </submittedName>
</protein>
<dbReference type="Pfam" id="PF13715">
    <property type="entry name" value="CarbopepD_reg_2"/>
    <property type="match status" value="1"/>
</dbReference>
<dbReference type="NCBIfam" id="TIGR04056">
    <property type="entry name" value="OMP_RagA_SusC"/>
    <property type="match status" value="1"/>
</dbReference>
<keyword evidence="4 8" id="KW-0812">Transmembrane</keyword>
<reference evidence="10 11" key="1">
    <citation type="submission" date="2023-06" db="EMBL/GenBank/DDBJ databases">
        <authorList>
            <person name="Zeman M."/>
            <person name="Kubasova T."/>
            <person name="Jahodarova E."/>
            <person name="Nykrynova M."/>
            <person name="Rychlik I."/>
        </authorList>
    </citation>
    <scope>NUCLEOTIDE SEQUENCE [LARGE SCALE GENOMIC DNA]</scope>
    <source>
        <strain evidence="10 11">109_WCHN</strain>
    </source>
</reference>
<keyword evidence="11" id="KW-1185">Reference proteome</keyword>
<evidence type="ECO:0000256" key="1">
    <source>
        <dbReference type="ARBA" id="ARBA00004571"/>
    </source>
</evidence>
<dbReference type="EMBL" id="JAUDEN010000006">
    <property type="protein sequence ID" value="MDM8324643.1"/>
    <property type="molecule type" value="Genomic_DNA"/>
</dbReference>
<keyword evidence="5" id="KW-0732">Signal</keyword>
<dbReference type="NCBIfam" id="TIGR04057">
    <property type="entry name" value="SusC_RagA_signa"/>
    <property type="match status" value="1"/>
</dbReference>
<dbReference type="PROSITE" id="PS52016">
    <property type="entry name" value="TONB_DEPENDENT_REC_3"/>
    <property type="match status" value="1"/>
</dbReference>
<evidence type="ECO:0000259" key="9">
    <source>
        <dbReference type="Pfam" id="PF07715"/>
    </source>
</evidence>
<dbReference type="InterPro" id="IPR039426">
    <property type="entry name" value="TonB-dep_rcpt-like"/>
</dbReference>
<evidence type="ECO:0000256" key="8">
    <source>
        <dbReference type="PROSITE-ProRule" id="PRU01360"/>
    </source>
</evidence>
<dbReference type="PANTHER" id="PTHR30069:SF29">
    <property type="entry name" value="HEMOGLOBIN AND HEMOGLOBIN-HAPTOGLOBIN-BINDING PROTEIN 1-RELATED"/>
    <property type="match status" value="1"/>
</dbReference>
<proteinExistence type="inferred from homology"/>
<evidence type="ECO:0000256" key="7">
    <source>
        <dbReference type="ARBA" id="ARBA00023237"/>
    </source>
</evidence>
<dbReference type="InterPro" id="IPR012910">
    <property type="entry name" value="Plug_dom"/>
</dbReference>
<evidence type="ECO:0000313" key="11">
    <source>
        <dbReference type="Proteomes" id="UP001169458"/>
    </source>
</evidence>
<dbReference type="RefSeq" id="WP_289558923.1">
    <property type="nucleotide sequence ID" value="NZ_JAUDEN010000006.1"/>
</dbReference>
<dbReference type="SUPFAM" id="SSF49464">
    <property type="entry name" value="Carboxypeptidase regulatory domain-like"/>
    <property type="match status" value="1"/>
</dbReference>
<dbReference type="SUPFAM" id="SSF56935">
    <property type="entry name" value="Porins"/>
    <property type="match status" value="1"/>
</dbReference>
<dbReference type="InterPro" id="IPR023997">
    <property type="entry name" value="TonB-dep_OMP_SusC/RagA_CS"/>
</dbReference>
<reference evidence="11" key="2">
    <citation type="submission" date="2023-07" db="EMBL/GenBank/DDBJ databases">
        <title>Identification and characterization of horizontal gene transfer across gut microbiota members of farm animals based on homology search.</title>
        <authorList>
            <person name="Schwarzerova J."/>
            <person name="Nykrynova M."/>
            <person name="Jureckova K."/>
            <person name="Cejkova D."/>
            <person name="Rychlik I."/>
        </authorList>
    </citation>
    <scope>NUCLEOTIDE SEQUENCE [LARGE SCALE GENOMIC DNA]</scope>
    <source>
        <strain evidence="11">109_WCHN</strain>
    </source>
</reference>
<dbReference type="Gene3D" id="2.170.130.10">
    <property type="entry name" value="TonB-dependent receptor, plug domain"/>
    <property type="match status" value="1"/>
</dbReference>